<evidence type="ECO:0000313" key="3">
    <source>
        <dbReference type="EMBL" id="HJF85526.1"/>
    </source>
</evidence>
<dbReference type="Proteomes" id="UP000780768">
    <property type="component" value="Unassembled WGS sequence"/>
</dbReference>
<organism evidence="3 4">
    <name type="scientific">Megamonas hypermegale</name>
    <dbReference type="NCBI Taxonomy" id="158847"/>
    <lineage>
        <taxon>Bacteria</taxon>
        <taxon>Bacillati</taxon>
        <taxon>Bacillota</taxon>
        <taxon>Negativicutes</taxon>
        <taxon>Selenomonadales</taxon>
        <taxon>Selenomonadaceae</taxon>
        <taxon>Megamonas</taxon>
    </lineage>
</organism>
<keyword evidence="1" id="KW-1133">Transmembrane helix</keyword>
<evidence type="ECO:0000313" key="4">
    <source>
        <dbReference type="Proteomes" id="UP000780768"/>
    </source>
</evidence>
<keyword evidence="1" id="KW-0812">Transmembrane</keyword>
<evidence type="ECO:0000259" key="2">
    <source>
        <dbReference type="Pfam" id="PF07786"/>
    </source>
</evidence>
<dbReference type="AlphaFoldDB" id="A0A921HR40"/>
<comment type="caution">
    <text evidence="3">The sequence shown here is derived from an EMBL/GenBank/DDBJ whole genome shotgun (WGS) entry which is preliminary data.</text>
</comment>
<feature type="domain" description="Heparan-alpha-glucosaminide N-acetyltransferase catalytic" evidence="2">
    <location>
        <begin position="5"/>
        <end position="112"/>
    </location>
</feature>
<keyword evidence="1" id="KW-0472">Membrane</keyword>
<feature type="transmembrane region" description="Helical" evidence="1">
    <location>
        <begin position="73"/>
        <end position="90"/>
    </location>
</feature>
<accession>A0A921HR40</accession>
<protein>
    <submittedName>
        <fullName evidence="3">DUF1624 domain-containing protein</fullName>
    </submittedName>
</protein>
<name>A0A921HR40_9FIRM</name>
<reference evidence="3" key="2">
    <citation type="submission" date="2021-09" db="EMBL/GenBank/DDBJ databases">
        <authorList>
            <person name="Gilroy R."/>
        </authorList>
    </citation>
    <scope>NUCLEOTIDE SEQUENCE</scope>
    <source>
        <strain evidence="3">7318</strain>
    </source>
</reference>
<dbReference type="InterPro" id="IPR012429">
    <property type="entry name" value="HGSNAT_cat"/>
</dbReference>
<feature type="non-terminal residue" evidence="3">
    <location>
        <position position="125"/>
    </location>
</feature>
<feature type="transmembrane region" description="Helical" evidence="1">
    <location>
        <begin position="96"/>
        <end position="113"/>
    </location>
</feature>
<gene>
    <name evidence="3" type="ORF">K8V65_07700</name>
</gene>
<proteinExistence type="predicted"/>
<sequence length="125" mass="14686">MVKQRYELLDTLRGFSLVNMVLYHFIWDLIYIFSVIDNALPNLFYIWQQFICSSFIFISGFCWSLSRNHFRRGLTVFTCGMLITSATYIFTPQNTIIFGILTFLGSAALFWLIPSKQQIKTKPLY</sequence>
<dbReference type="EMBL" id="DYVR01000214">
    <property type="protein sequence ID" value="HJF85526.1"/>
    <property type="molecule type" value="Genomic_DNA"/>
</dbReference>
<reference evidence="3" key="1">
    <citation type="journal article" date="2021" name="PeerJ">
        <title>Extensive microbial diversity within the chicken gut microbiome revealed by metagenomics and culture.</title>
        <authorList>
            <person name="Gilroy R."/>
            <person name="Ravi A."/>
            <person name="Getino M."/>
            <person name="Pursley I."/>
            <person name="Horton D.L."/>
            <person name="Alikhan N.F."/>
            <person name="Baker D."/>
            <person name="Gharbi K."/>
            <person name="Hall N."/>
            <person name="Watson M."/>
            <person name="Adriaenssens E.M."/>
            <person name="Foster-Nyarko E."/>
            <person name="Jarju S."/>
            <person name="Secka A."/>
            <person name="Antonio M."/>
            <person name="Oren A."/>
            <person name="Chaudhuri R.R."/>
            <person name="La Ragione R."/>
            <person name="Hildebrand F."/>
            <person name="Pallen M.J."/>
        </authorList>
    </citation>
    <scope>NUCLEOTIDE SEQUENCE</scope>
    <source>
        <strain evidence="3">7318</strain>
    </source>
</reference>
<feature type="transmembrane region" description="Helical" evidence="1">
    <location>
        <begin position="12"/>
        <end position="33"/>
    </location>
</feature>
<dbReference type="Pfam" id="PF07786">
    <property type="entry name" value="HGSNAT_cat"/>
    <property type="match status" value="1"/>
</dbReference>
<evidence type="ECO:0000256" key="1">
    <source>
        <dbReference type="SAM" id="Phobius"/>
    </source>
</evidence>
<feature type="transmembrane region" description="Helical" evidence="1">
    <location>
        <begin position="45"/>
        <end position="66"/>
    </location>
</feature>